<evidence type="ECO:0000256" key="5">
    <source>
        <dbReference type="ARBA" id="ARBA00022771"/>
    </source>
</evidence>
<proteinExistence type="predicted"/>
<dbReference type="InterPro" id="IPR001841">
    <property type="entry name" value="Znf_RING"/>
</dbReference>
<accession>A0A7S4GHV6</accession>
<evidence type="ECO:0000259" key="10">
    <source>
        <dbReference type="PROSITE" id="PS50089"/>
    </source>
</evidence>
<keyword evidence="7" id="KW-0862">Zinc</keyword>
<dbReference type="Gene3D" id="3.30.40.10">
    <property type="entry name" value="Zinc/RING finger domain, C3HC4 (zinc finger)"/>
    <property type="match status" value="1"/>
</dbReference>
<evidence type="ECO:0000256" key="7">
    <source>
        <dbReference type="ARBA" id="ARBA00022833"/>
    </source>
</evidence>
<dbReference type="SUPFAM" id="SSF57850">
    <property type="entry name" value="RING/U-box"/>
    <property type="match status" value="1"/>
</dbReference>
<evidence type="ECO:0000256" key="4">
    <source>
        <dbReference type="ARBA" id="ARBA00022723"/>
    </source>
</evidence>
<dbReference type="GO" id="GO:0061630">
    <property type="term" value="F:ubiquitin protein ligase activity"/>
    <property type="evidence" value="ECO:0007669"/>
    <property type="project" value="UniProtKB-EC"/>
</dbReference>
<evidence type="ECO:0000256" key="2">
    <source>
        <dbReference type="ARBA" id="ARBA00012483"/>
    </source>
</evidence>
<keyword evidence="6" id="KW-0833">Ubl conjugation pathway</keyword>
<reference evidence="11" key="1">
    <citation type="submission" date="2021-01" db="EMBL/GenBank/DDBJ databases">
        <authorList>
            <person name="Corre E."/>
            <person name="Pelletier E."/>
            <person name="Niang G."/>
            <person name="Scheremetjew M."/>
            <person name="Finn R."/>
            <person name="Kale V."/>
            <person name="Holt S."/>
            <person name="Cochrane G."/>
            <person name="Meng A."/>
            <person name="Brown T."/>
            <person name="Cohen L."/>
        </authorList>
    </citation>
    <scope>NUCLEOTIDE SEQUENCE</scope>
    <source>
        <strain evidence="11">CCMP1594</strain>
    </source>
</reference>
<sequence>MINAKGKTLEDVGEEDPSTPLPANHIGEYRDDTCSICLEQYEGEINPAMLYVCGHAFHLQCAETWRQRSNSCPLCWNSLIEAGVYFETGESALPMDEILKVDQQNNLSLDVTETETDEEEQGLVHRNEEGSDEEGTEPQPTATQLRTQKCRRCLWFCC</sequence>
<dbReference type="EC" id="2.3.2.27" evidence="2"/>
<name>A0A7S4GHV6_9EUGL</name>
<keyword evidence="4" id="KW-0479">Metal-binding</keyword>
<evidence type="ECO:0000256" key="1">
    <source>
        <dbReference type="ARBA" id="ARBA00000900"/>
    </source>
</evidence>
<feature type="region of interest" description="Disordered" evidence="9">
    <location>
        <begin position="1"/>
        <end position="25"/>
    </location>
</feature>
<evidence type="ECO:0000313" key="11">
    <source>
        <dbReference type="EMBL" id="CAE0837543.1"/>
    </source>
</evidence>
<keyword evidence="5 8" id="KW-0863">Zinc-finger</keyword>
<evidence type="ECO:0000256" key="9">
    <source>
        <dbReference type="SAM" id="MobiDB-lite"/>
    </source>
</evidence>
<organism evidence="11">
    <name type="scientific">Eutreptiella gymnastica</name>
    <dbReference type="NCBI Taxonomy" id="73025"/>
    <lineage>
        <taxon>Eukaryota</taxon>
        <taxon>Discoba</taxon>
        <taxon>Euglenozoa</taxon>
        <taxon>Euglenida</taxon>
        <taxon>Spirocuta</taxon>
        <taxon>Euglenophyceae</taxon>
        <taxon>Eutreptiales</taxon>
        <taxon>Eutreptiaceae</taxon>
        <taxon>Eutreptiella</taxon>
    </lineage>
</organism>
<evidence type="ECO:0000256" key="8">
    <source>
        <dbReference type="PROSITE-ProRule" id="PRU00175"/>
    </source>
</evidence>
<comment type="catalytic activity">
    <reaction evidence="1">
        <text>S-ubiquitinyl-[E2 ubiquitin-conjugating enzyme]-L-cysteine + [acceptor protein]-L-lysine = [E2 ubiquitin-conjugating enzyme]-L-cysteine + N(6)-ubiquitinyl-[acceptor protein]-L-lysine.</text>
        <dbReference type="EC" id="2.3.2.27"/>
    </reaction>
</comment>
<dbReference type="GO" id="GO:0008270">
    <property type="term" value="F:zinc ion binding"/>
    <property type="evidence" value="ECO:0007669"/>
    <property type="project" value="UniProtKB-KW"/>
</dbReference>
<gene>
    <name evidence="11" type="ORF">EGYM00163_LOCUS48915</name>
</gene>
<dbReference type="InterPro" id="IPR013083">
    <property type="entry name" value="Znf_RING/FYVE/PHD"/>
</dbReference>
<feature type="compositionally biased region" description="Acidic residues" evidence="9">
    <location>
        <begin position="112"/>
        <end position="121"/>
    </location>
</feature>
<keyword evidence="3" id="KW-0808">Transferase</keyword>
<dbReference type="EMBL" id="HBJA01142060">
    <property type="protein sequence ID" value="CAE0837543.1"/>
    <property type="molecule type" value="Transcribed_RNA"/>
</dbReference>
<evidence type="ECO:0000256" key="6">
    <source>
        <dbReference type="ARBA" id="ARBA00022786"/>
    </source>
</evidence>
<protein>
    <recommendedName>
        <fullName evidence="2">RING-type E3 ubiquitin transferase</fullName>
        <ecNumber evidence="2">2.3.2.27</ecNumber>
    </recommendedName>
</protein>
<feature type="region of interest" description="Disordered" evidence="9">
    <location>
        <begin position="112"/>
        <end position="143"/>
    </location>
</feature>
<dbReference type="AlphaFoldDB" id="A0A7S4GHV6"/>
<dbReference type="PANTHER" id="PTHR46463:SF74">
    <property type="entry name" value="RING-TYPE DOMAIN-CONTAINING PROTEIN"/>
    <property type="match status" value="1"/>
</dbReference>
<dbReference type="PROSITE" id="PS50089">
    <property type="entry name" value="ZF_RING_2"/>
    <property type="match status" value="1"/>
</dbReference>
<dbReference type="SMART" id="SM00184">
    <property type="entry name" value="RING"/>
    <property type="match status" value="1"/>
</dbReference>
<dbReference type="PANTHER" id="PTHR46463">
    <property type="entry name" value="ZINC FINGER, RING/FYVE/PHD-TYPE"/>
    <property type="match status" value="1"/>
</dbReference>
<evidence type="ECO:0000256" key="3">
    <source>
        <dbReference type="ARBA" id="ARBA00022679"/>
    </source>
</evidence>
<feature type="domain" description="RING-type" evidence="10">
    <location>
        <begin position="34"/>
        <end position="75"/>
    </location>
</feature>
<dbReference type="Pfam" id="PF13639">
    <property type="entry name" value="zf-RING_2"/>
    <property type="match status" value="1"/>
</dbReference>